<sequence length="80" mass="8552">MRPSRRSGEDLVALLTSCIEKVQTAGYPETAEMLAIARLDLLARVFGLGDDELELLVAAAAKKKKAAGRKPRLSAKAGQD</sequence>
<organism evidence="1 2">
    <name type="scientific">Rhizomicrobium palustre</name>
    <dbReference type="NCBI Taxonomy" id="189966"/>
    <lineage>
        <taxon>Bacteria</taxon>
        <taxon>Pseudomonadati</taxon>
        <taxon>Pseudomonadota</taxon>
        <taxon>Alphaproteobacteria</taxon>
        <taxon>Micropepsales</taxon>
        <taxon>Micropepsaceae</taxon>
        <taxon>Rhizomicrobium</taxon>
    </lineage>
</organism>
<reference evidence="1 2" key="1">
    <citation type="submission" date="2020-03" db="EMBL/GenBank/DDBJ databases">
        <title>Genomic Encyclopedia of Type Strains, Phase IV (KMG-IV): sequencing the most valuable type-strain genomes for metagenomic binning, comparative biology and taxonomic classification.</title>
        <authorList>
            <person name="Goeker M."/>
        </authorList>
    </citation>
    <scope>NUCLEOTIDE SEQUENCE [LARGE SCALE GENOMIC DNA]</scope>
    <source>
        <strain evidence="1 2">DSM 19867</strain>
    </source>
</reference>
<evidence type="ECO:0000313" key="2">
    <source>
        <dbReference type="Proteomes" id="UP000570514"/>
    </source>
</evidence>
<dbReference type="AlphaFoldDB" id="A0A846MU39"/>
<dbReference type="EMBL" id="JAASRM010000001">
    <property type="protein sequence ID" value="NIK86866.1"/>
    <property type="molecule type" value="Genomic_DNA"/>
</dbReference>
<keyword evidence="2" id="KW-1185">Reference proteome</keyword>
<comment type="caution">
    <text evidence="1">The sequence shown here is derived from an EMBL/GenBank/DDBJ whole genome shotgun (WGS) entry which is preliminary data.</text>
</comment>
<dbReference type="Proteomes" id="UP000570514">
    <property type="component" value="Unassembled WGS sequence"/>
</dbReference>
<protein>
    <submittedName>
        <fullName evidence="1">Uncharacterized protein</fullName>
    </submittedName>
</protein>
<gene>
    <name evidence="1" type="ORF">FHS83_000184</name>
</gene>
<proteinExistence type="predicted"/>
<accession>A0A846MU39</accession>
<name>A0A846MU39_9PROT</name>
<evidence type="ECO:0000313" key="1">
    <source>
        <dbReference type="EMBL" id="NIK86866.1"/>
    </source>
</evidence>
<dbReference type="RefSeq" id="WP_167079954.1">
    <property type="nucleotide sequence ID" value="NZ_BAAADC010000001.1"/>
</dbReference>